<dbReference type="RefSeq" id="WP_381209786.1">
    <property type="nucleotide sequence ID" value="NZ_JBHSPC010000032.1"/>
</dbReference>
<comment type="caution">
    <text evidence="1">The sequence shown here is derived from an EMBL/GenBank/DDBJ whole genome shotgun (WGS) entry which is preliminary data.</text>
</comment>
<evidence type="ECO:0000313" key="2">
    <source>
        <dbReference type="Proteomes" id="UP001596183"/>
    </source>
</evidence>
<organism evidence="1 2">
    <name type="scientific">Streptomyces incanus</name>
    <dbReference type="NCBI Taxonomy" id="887453"/>
    <lineage>
        <taxon>Bacteria</taxon>
        <taxon>Bacillati</taxon>
        <taxon>Actinomycetota</taxon>
        <taxon>Actinomycetes</taxon>
        <taxon>Kitasatosporales</taxon>
        <taxon>Streptomycetaceae</taxon>
        <taxon>Streptomyces</taxon>
    </lineage>
</organism>
<reference evidence="2" key="1">
    <citation type="journal article" date="2019" name="Int. J. Syst. Evol. Microbiol.">
        <title>The Global Catalogue of Microorganisms (GCM) 10K type strain sequencing project: providing services to taxonomists for standard genome sequencing and annotation.</title>
        <authorList>
            <consortium name="The Broad Institute Genomics Platform"/>
            <consortium name="The Broad Institute Genome Sequencing Center for Infectious Disease"/>
            <person name="Wu L."/>
            <person name="Ma J."/>
        </authorList>
    </citation>
    <scope>NUCLEOTIDE SEQUENCE [LARGE SCALE GENOMIC DNA]</scope>
    <source>
        <strain evidence="2">JCM 13852</strain>
    </source>
</reference>
<protein>
    <submittedName>
        <fullName evidence="1">Helix-turn-helix domain-containing protein</fullName>
    </submittedName>
</protein>
<accession>A0ABW0XMI3</accession>
<gene>
    <name evidence="1" type="ORF">ACFP2V_12085</name>
</gene>
<dbReference type="Proteomes" id="UP001596183">
    <property type="component" value="Unassembled WGS sequence"/>
</dbReference>
<keyword evidence="2" id="KW-1185">Reference proteome</keyword>
<sequence length="138" mass="14442">MVRRDLPPGAARLLRADGSVVIPASVAGDVLRRLARDLTAEIQANGGTPSPAVYATFWALYGAARADDEKGCELVRTPGGFPGETGVAGSASVEVSAGDWAERHGCSVQYARRLAKAGRVPARRVGREWLITEAEAAA</sequence>
<dbReference type="EMBL" id="JBHSPC010000032">
    <property type="protein sequence ID" value="MFC5670824.1"/>
    <property type="molecule type" value="Genomic_DNA"/>
</dbReference>
<name>A0ABW0XMI3_9ACTN</name>
<proteinExistence type="predicted"/>
<evidence type="ECO:0000313" key="1">
    <source>
        <dbReference type="EMBL" id="MFC5670824.1"/>
    </source>
</evidence>